<keyword evidence="3" id="KW-1185">Reference proteome</keyword>
<gene>
    <name evidence="2" type="ORF">FKV70_10705</name>
</gene>
<evidence type="ECO:0000313" key="3">
    <source>
        <dbReference type="Proteomes" id="UP000319219"/>
    </source>
</evidence>
<dbReference type="Proteomes" id="UP000319219">
    <property type="component" value="Unassembled WGS sequence"/>
</dbReference>
<protein>
    <submittedName>
        <fullName evidence="2">Uncharacterized protein</fullName>
    </submittedName>
</protein>
<feature type="chain" id="PRO_5046799874" evidence="1">
    <location>
        <begin position="23"/>
        <end position="165"/>
    </location>
</feature>
<dbReference type="EMBL" id="VIJZ01000004">
    <property type="protein sequence ID" value="TQR98646.1"/>
    <property type="molecule type" value="Genomic_DNA"/>
</dbReference>
<dbReference type="RefSeq" id="WP_142612824.1">
    <property type="nucleotide sequence ID" value="NZ_VIJZ01000004.1"/>
</dbReference>
<evidence type="ECO:0000313" key="2">
    <source>
        <dbReference type="EMBL" id="TQR98646.1"/>
    </source>
</evidence>
<sequence length="165" mass="18437">MKKAVFSTLGLALLLSTSTAVASAQEAAPATNGLTPSSVLEYHEQEPNDSFEQANYYFIGDAVIGRLGTEGVPGVWEAYDVYKFKAFESQEVHFTIQGDRTSDSWLQMTVYDSNGTKIKRSRDGRYFLDVELEKGKEYYLAVEVFPGLQFGGRIFDYKVSSEVVR</sequence>
<comment type="caution">
    <text evidence="2">The sequence shown here is derived from an EMBL/GenBank/DDBJ whole genome shotgun (WGS) entry which is preliminary data.</text>
</comment>
<dbReference type="Gene3D" id="2.60.120.380">
    <property type="match status" value="1"/>
</dbReference>
<accession>A0ABY3B516</accession>
<name>A0ABY3B516_9BACL</name>
<feature type="signal peptide" evidence="1">
    <location>
        <begin position="1"/>
        <end position="22"/>
    </location>
</feature>
<evidence type="ECO:0000256" key="1">
    <source>
        <dbReference type="SAM" id="SignalP"/>
    </source>
</evidence>
<dbReference type="SUPFAM" id="SSF89260">
    <property type="entry name" value="Collagen-binding domain"/>
    <property type="match status" value="1"/>
</dbReference>
<keyword evidence="1" id="KW-0732">Signal</keyword>
<organism evidence="2 3">
    <name type="scientific">Paenibacillus ottowii</name>
    <dbReference type="NCBI Taxonomy" id="2315729"/>
    <lineage>
        <taxon>Bacteria</taxon>
        <taxon>Bacillati</taxon>
        <taxon>Bacillota</taxon>
        <taxon>Bacilli</taxon>
        <taxon>Bacillales</taxon>
        <taxon>Paenibacillaceae</taxon>
        <taxon>Paenibacillus</taxon>
    </lineage>
</organism>
<proteinExistence type="predicted"/>
<reference evidence="2 3" key="1">
    <citation type="submission" date="2019-07" db="EMBL/GenBank/DDBJ databases">
        <title>Paenibacillus ottowii sp. nov. isolated from a fermentation system processing bovine manure.</title>
        <authorList>
            <person name="Velazquez L.F."/>
            <person name="Rajbanshi S."/>
            <person name="Guan S."/>
            <person name="Hinchee M."/>
            <person name="Welsh A."/>
        </authorList>
    </citation>
    <scope>NUCLEOTIDE SEQUENCE [LARGE SCALE GENOMIC DNA]</scope>
    <source>
        <strain evidence="2 3">MS2379</strain>
    </source>
</reference>